<dbReference type="AlphaFoldDB" id="A0A392REZ5"/>
<reference evidence="1 2" key="1">
    <citation type="journal article" date="2018" name="Front. Plant Sci.">
        <title>Red Clover (Trifolium pratense) and Zigzag Clover (T. medium) - A Picture of Genomic Similarities and Differences.</title>
        <authorList>
            <person name="Dluhosova J."/>
            <person name="Istvanek J."/>
            <person name="Nedelnik J."/>
            <person name="Repkova J."/>
        </authorList>
    </citation>
    <scope>NUCLEOTIDE SEQUENCE [LARGE SCALE GENOMIC DNA]</scope>
    <source>
        <strain evidence="2">cv. 10/8</strain>
        <tissue evidence="1">Leaf</tissue>
    </source>
</reference>
<feature type="non-terminal residue" evidence="1">
    <location>
        <position position="1"/>
    </location>
</feature>
<keyword evidence="2" id="KW-1185">Reference proteome</keyword>
<dbReference type="EMBL" id="LXQA010215236">
    <property type="protein sequence ID" value="MCI34594.1"/>
    <property type="molecule type" value="Genomic_DNA"/>
</dbReference>
<sequence>LAMDDTIQNRVLEAIYRRILQAHKEQEDFRVIIVLPLLPGFQVMNYHSPTGWSG</sequence>
<comment type="caution">
    <text evidence="1">The sequence shown here is derived from an EMBL/GenBank/DDBJ whole genome shotgun (WGS) entry which is preliminary data.</text>
</comment>
<protein>
    <submittedName>
        <fullName evidence="1">Phospholipase D p1-like</fullName>
    </submittedName>
</protein>
<organism evidence="1 2">
    <name type="scientific">Trifolium medium</name>
    <dbReference type="NCBI Taxonomy" id="97028"/>
    <lineage>
        <taxon>Eukaryota</taxon>
        <taxon>Viridiplantae</taxon>
        <taxon>Streptophyta</taxon>
        <taxon>Embryophyta</taxon>
        <taxon>Tracheophyta</taxon>
        <taxon>Spermatophyta</taxon>
        <taxon>Magnoliopsida</taxon>
        <taxon>eudicotyledons</taxon>
        <taxon>Gunneridae</taxon>
        <taxon>Pentapetalae</taxon>
        <taxon>rosids</taxon>
        <taxon>fabids</taxon>
        <taxon>Fabales</taxon>
        <taxon>Fabaceae</taxon>
        <taxon>Papilionoideae</taxon>
        <taxon>50 kb inversion clade</taxon>
        <taxon>NPAAA clade</taxon>
        <taxon>Hologalegina</taxon>
        <taxon>IRL clade</taxon>
        <taxon>Trifolieae</taxon>
        <taxon>Trifolium</taxon>
    </lineage>
</organism>
<name>A0A392REZ5_9FABA</name>
<accession>A0A392REZ5</accession>
<evidence type="ECO:0000313" key="2">
    <source>
        <dbReference type="Proteomes" id="UP000265520"/>
    </source>
</evidence>
<proteinExistence type="predicted"/>
<evidence type="ECO:0000313" key="1">
    <source>
        <dbReference type="EMBL" id="MCI34594.1"/>
    </source>
</evidence>
<dbReference type="Proteomes" id="UP000265520">
    <property type="component" value="Unassembled WGS sequence"/>
</dbReference>